<organism evidence="1 2">
    <name type="scientific">Carassius auratus</name>
    <name type="common">Goldfish</name>
    <dbReference type="NCBI Taxonomy" id="7957"/>
    <lineage>
        <taxon>Eukaryota</taxon>
        <taxon>Metazoa</taxon>
        <taxon>Chordata</taxon>
        <taxon>Craniata</taxon>
        <taxon>Vertebrata</taxon>
        <taxon>Euteleostomi</taxon>
        <taxon>Actinopterygii</taxon>
        <taxon>Neopterygii</taxon>
        <taxon>Teleostei</taxon>
        <taxon>Ostariophysi</taxon>
        <taxon>Cypriniformes</taxon>
        <taxon>Cyprinidae</taxon>
        <taxon>Cyprininae</taxon>
        <taxon>Carassius</taxon>
    </lineage>
</organism>
<evidence type="ECO:0000313" key="1">
    <source>
        <dbReference type="Proteomes" id="UP000515129"/>
    </source>
</evidence>
<dbReference type="RefSeq" id="XP_026107720.1">
    <property type="nucleotide sequence ID" value="XM_026251935.1"/>
</dbReference>
<accession>A0A6P6NEZ5</accession>
<dbReference type="PANTHER" id="PTHR35845:SF1">
    <property type="entry name" value="SPERMATOGENESIS-ASSOCIATED SERINE-RICH PROTEIN 1"/>
    <property type="match status" value="1"/>
</dbReference>
<dbReference type="InterPro" id="IPR029165">
    <property type="entry name" value="SASRP1"/>
</dbReference>
<keyword evidence="1" id="KW-1185">Reference proteome</keyword>
<protein>
    <submittedName>
        <fullName evidence="2">Spermatogenesis-associated serine-rich protein 1-like</fullName>
    </submittedName>
</protein>
<name>A0A6P6NEZ5_CARAU</name>
<proteinExistence type="predicted"/>
<sequence length="160" mass="18378">MRPVPQANRVTVSEWSFYPNIGQPKTYHTGKRCFMDGIIHKRSTGCISENSLESFIGRKKQATDKCSIYPSTKVRPFLVPEYSSDFHKYESSLRTATFGSKPFATFKPFTDLKPSTKHISPPYAEKHESLAREEDILEVKRLSSWRPAPDIYDRTVLLDT</sequence>
<dbReference type="GeneID" id="113079731"/>
<dbReference type="OrthoDB" id="186791at2759"/>
<dbReference type="Proteomes" id="UP000515129">
    <property type="component" value="Unplaced"/>
</dbReference>
<gene>
    <name evidence="2" type="primary">LOC113079731</name>
</gene>
<dbReference type="Pfam" id="PF15160">
    <property type="entry name" value="SASRP1"/>
    <property type="match status" value="1"/>
</dbReference>
<evidence type="ECO:0000313" key="2">
    <source>
        <dbReference type="RefSeq" id="XP_026107720.1"/>
    </source>
</evidence>
<dbReference type="AlphaFoldDB" id="A0A6P6NEZ5"/>
<dbReference type="KEGG" id="caua:113079731"/>
<reference evidence="2" key="1">
    <citation type="submission" date="2025-08" db="UniProtKB">
        <authorList>
            <consortium name="RefSeq"/>
        </authorList>
    </citation>
    <scope>IDENTIFICATION</scope>
    <source>
        <strain evidence="2">Wakin</strain>
        <tissue evidence="2">Muscle</tissue>
    </source>
</reference>
<dbReference type="PANTHER" id="PTHR35845">
    <property type="entry name" value="SPERMATOGENESIS-ASSOCIATED SERINE-RICH PROTEIN 1"/>
    <property type="match status" value="1"/>
</dbReference>